<gene>
    <name evidence="1" type="ORF">TorRG33x02_085830</name>
</gene>
<accession>A0A2P5FDA2</accession>
<name>A0A2P5FDA2_TREOI</name>
<comment type="caution">
    <text evidence="1">The sequence shown here is derived from an EMBL/GenBank/DDBJ whole genome shotgun (WGS) entry which is preliminary data.</text>
</comment>
<dbReference type="Proteomes" id="UP000237000">
    <property type="component" value="Unassembled WGS sequence"/>
</dbReference>
<proteinExistence type="predicted"/>
<dbReference type="InParanoid" id="A0A2P5FDA2"/>
<sequence length="209" mass="23288">MLKRGTCIGYFKEAISRQKYSEFKKKNPGKIAEEVQKEIGVIFRQMNASEKAKYGVLPSGEGIPTCDKGKAATKFGKVIRKALPTIKGTRKVQCRCSVEEVCSVISSLTDEQKTTVTSCGFGLFLRMKAPFVKSSLIFYLIDRVDTKAKTLTIQGYAYSLTRESFKAVIGLLDGGKEIVVYDDMENNSFRDEIIRADGRILLSDLVLDL</sequence>
<dbReference type="EMBL" id="JXTC01000043">
    <property type="protein sequence ID" value="PON95754.1"/>
    <property type="molecule type" value="Genomic_DNA"/>
</dbReference>
<dbReference type="AlphaFoldDB" id="A0A2P5FDA2"/>
<keyword evidence="2" id="KW-1185">Reference proteome</keyword>
<reference evidence="2" key="1">
    <citation type="submission" date="2016-06" db="EMBL/GenBank/DDBJ databases">
        <title>Parallel loss of symbiosis genes in relatives of nitrogen-fixing non-legume Parasponia.</title>
        <authorList>
            <person name="Van Velzen R."/>
            <person name="Holmer R."/>
            <person name="Bu F."/>
            <person name="Rutten L."/>
            <person name="Van Zeijl A."/>
            <person name="Liu W."/>
            <person name="Santuari L."/>
            <person name="Cao Q."/>
            <person name="Sharma T."/>
            <person name="Shen D."/>
            <person name="Roswanjaya Y."/>
            <person name="Wardhani T."/>
            <person name="Kalhor M.S."/>
            <person name="Jansen J."/>
            <person name="Van den Hoogen J."/>
            <person name="Gungor B."/>
            <person name="Hartog M."/>
            <person name="Hontelez J."/>
            <person name="Verver J."/>
            <person name="Yang W.-C."/>
            <person name="Schijlen E."/>
            <person name="Repin R."/>
            <person name="Schilthuizen M."/>
            <person name="Schranz E."/>
            <person name="Heidstra R."/>
            <person name="Miyata K."/>
            <person name="Fedorova E."/>
            <person name="Kohlen W."/>
            <person name="Bisseling T."/>
            <person name="Smit S."/>
            <person name="Geurts R."/>
        </authorList>
    </citation>
    <scope>NUCLEOTIDE SEQUENCE [LARGE SCALE GENOMIC DNA]</scope>
    <source>
        <strain evidence="2">cv. RG33-2</strain>
    </source>
</reference>
<protein>
    <submittedName>
        <fullName evidence="1">High mobility group box domain containing protein</fullName>
    </submittedName>
</protein>
<evidence type="ECO:0000313" key="1">
    <source>
        <dbReference type="EMBL" id="PON95754.1"/>
    </source>
</evidence>
<dbReference type="CDD" id="cd00084">
    <property type="entry name" value="HMG-box_SF"/>
    <property type="match status" value="1"/>
</dbReference>
<organism evidence="1 2">
    <name type="scientific">Trema orientale</name>
    <name type="common">Charcoal tree</name>
    <name type="synonym">Celtis orientalis</name>
    <dbReference type="NCBI Taxonomy" id="63057"/>
    <lineage>
        <taxon>Eukaryota</taxon>
        <taxon>Viridiplantae</taxon>
        <taxon>Streptophyta</taxon>
        <taxon>Embryophyta</taxon>
        <taxon>Tracheophyta</taxon>
        <taxon>Spermatophyta</taxon>
        <taxon>Magnoliopsida</taxon>
        <taxon>eudicotyledons</taxon>
        <taxon>Gunneridae</taxon>
        <taxon>Pentapetalae</taxon>
        <taxon>rosids</taxon>
        <taxon>fabids</taxon>
        <taxon>Rosales</taxon>
        <taxon>Cannabaceae</taxon>
        <taxon>Trema</taxon>
    </lineage>
</organism>
<dbReference type="OrthoDB" id="10432654at2759"/>
<evidence type="ECO:0000313" key="2">
    <source>
        <dbReference type="Proteomes" id="UP000237000"/>
    </source>
</evidence>